<reference evidence="1" key="1">
    <citation type="submission" date="2018-09" db="EMBL/GenBank/DDBJ databases">
        <title>Distribution and characteristics of SGI1/PGI2 genomic island from Proteus strains in China.</title>
        <authorList>
            <person name="Xiao T."/>
            <person name="Wang D."/>
        </authorList>
    </citation>
    <scope>NUCLEOTIDE SEQUENCE</scope>
    <source>
        <strain evidence="1">CA150272</strain>
    </source>
</reference>
<gene>
    <name evidence="1" type="ORF">PGI2-PmCA72_014</name>
</gene>
<name>A0A411AN30_PROMI</name>
<proteinExistence type="predicted"/>
<dbReference type="EMBL" id="MH990678">
    <property type="protein sequence ID" value="QAX89399.1"/>
    <property type="molecule type" value="Genomic_DNA"/>
</dbReference>
<sequence length="37" mass="4331">MSATLSRPYKLMIFKKFYLTLVAFSQTNGTLFLKEEL</sequence>
<organism evidence="1">
    <name type="scientific">Proteus mirabilis</name>
    <dbReference type="NCBI Taxonomy" id="584"/>
    <lineage>
        <taxon>Bacteria</taxon>
        <taxon>Pseudomonadati</taxon>
        <taxon>Pseudomonadota</taxon>
        <taxon>Gammaproteobacteria</taxon>
        <taxon>Enterobacterales</taxon>
        <taxon>Morganellaceae</taxon>
        <taxon>Proteus</taxon>
    </lineage>
</organism>
<dbReference type="AlphaFoldDB" id="A0A411AN30"/>
<accession>A0A411AN30</accession>
<evidence type="ECO:0000313" key="1">
    <source>
        <dbReference type="EMBL" id="QAX89399.1"/>
    </source>
</evidence>
<protein>
    <submittedName>
        <fullName evidence="1">Uncharacterized protein</fullName>
    </submittedName>
</protein>